<dbReference type="Pfam" id="PF00345">
    <property type="entry name" value="PapD_N"/>
    <property type="match status" value="1"/>
</dbReference>
<comment type="similarity">
    <text evidence="2">Belongs to the periplasmic pilus chaperone family.</text>
</comment>
<dbReference type="InterPro" id="IPR036316">
    <property type="entry name" value="Pili_assmbl_chap_C_dom_sf"/>
</dbReference>
<reference evidence="8 9" key="1">
    <citation type="submission" date="2019-03" db="EMBL/GenBank/DDBJ databases">
        <authorList>
            <consortium name="Pathogen Informatics"/>
        </authorList>
    </citation>
    <scope>NUCLEOTIDE SEQUENCE [LARGE SCALE GENOMIC DNA]</scope>
    <source>
        <strain evidence="8 9">5012STDY7626430</strain>
    </source>
</reference>
<dbReference type="SUPFAM" id="SSF49584">
    <property type="entry name" value="Periplasmic chaperone C-domain"/>
    <property type="match status" value="1"/>
</dbReference>
<evidence type="ECO:0000256" key="1">
    <source>
        <dbReference type="ARBA" id="ARBA00004418"/>
    </source>
</evidence>
<dbReference type="GO" id="GO:0071555">
    <property type="term" value="P:cell wall organization"/>
    <property type="evidence" value="ECO:0007669"/>
    <property type="project" value="InterPro"/>
</dbReference>
<sequence>MKTQLAVLLCAVTFQACAGITINATRVVYSGKEKVASLNIHNRSSTPYKVQIWLDAGLNTSRIGLPIVATPPQVYLSPQQSAQLRFIYLGGGLPGDRESVYWVNIQETPPAAVGTHTLQFVVRTRLKLFYRPPAITTTLAREVQKLQWQQSGNNLRFTNLGPLHITLVNGALIDNKGHLSPIRNVMLRPYSSHTVMTTDSTRLYQLNYIDDYGAVVPIPLQNAHVPPQASYTPGRKSPCCWPYRLPPWRQSAHTGR</sequence>
<keyword evidence="4" id="KW-0732">Signal</keyword>
<evidence type="ECO:0000256" key="7">
    <source>
        <dbReference type="ARBA" id="ARBA00023319"/>
    </source>
</evidence>
<evidence type="ECO:0000256" key="4">
    <source>
        <dbReference type="ARBA" id="ARBA00022729"/>
    </source>
</evidence>
<evidence type="ECO:0000256" key="3">
    <source>
        <dbReference type="ARBA" id="ARBA00022558"/>
    </source>
</evidence>
<dbReference type="InterPro" id="IPR001829">
    <property type="entry name" value="Pili_assmbl_chaperone_bac"/>
</dbReference>
<organism evidence="8 9">
    <name type="scientific">Klebsiella pneumoniae</name>
    <dbReference type="NCBI Taxonomy" id="573"/>
    <lineage>
        <taxon>Bacteria</taxon>
        <taxon>Pseudomonadati</taxon>
        <taxon>Pseudomonadota</taxon>
        <taxon>Gammaproteobacteria</taxon>
        <taxon>Enterobacterales</taxon>
        <taxon>Enterobacteriaceae</taxon>
        <taxon>Klebsiella/Raoultella group</taxon>
        <taxon>Klebsiella</taxon>
        <taxon>Klebsiella pneumoniae complex</taxon>
    </lineage>
</organism>
<evidence type="ECO:0000256" key="2">
    <source>
        <dbReference type="ARBA" id="ARBA00007399"/>
    </source>
</evidence>
<proteinExistence type="inferred from homology"/>
<gene>
    <name evidence="8" type="primary">papD_2</name>
    <name evidence="8" type="ORF">SAMEA4873632_02974</name>
</gene>
<evidence type="ECO:0000256" key="6">
    <source>
        <dbReference type="ARBA" id="ARBA00023186"/>
    </source>
</evidence>
<dbReference type="PRINTS" id="PR00969">
    <property type="entry name" value="CHAPERONPILI"/>
</dbReference>
<protein>
    <submittedName>
        <fullName evidence="8">Gram-negative pili assembly chaperone protein</fullName>
    </submittedName>
</protein>
<evidence type="ECO:0000313" key="8">
    <source>
        <dbReference type="EMBL" id="VGK94302.1"/>
    </source>
</evidence>
<name>A0A372CXH2_KLEPN</name>
<dbReference type="InterPro" id="IPR013783">
    <property type="entry name" value="Ig-like_fold"/>
</dbReference>
<evidence type="ECO:0000256" key="5">
    <source>
        <dbReference type="ARBA" id="ARBA00022764"/>
    </source>
</evidence>
<comment type="caution">
    <text evidence="8">The sequence shown here is derived from an EMBL/GenBank/DDBJ whole genome shotgun (WGS) entry which is preliminary data.</text>
</comment>
<dbReference type="Pfam" id="PF02753">
    <property type="entry name" value="PapD_C"/>
    <property type="match status" value="1"/>
</dbReference>
<dbReference type="PANTHER" id="PTHR30251:SF5">
    <property type="entry name" value="FIMBRIAL CHAPARONE PROTEIN"/>
    <property type="match status" value="1"/>
</dbReference>
<dbReference type="Gene3D" id="2.60.40.10">
    <property type="entry name" value="Immunoglobulins"/>
    <property type="match status" value="2"/>
</dbReference>
<dbReference type="RefSeq" id="WP_004145704.1">
    <property type="nucleotide sequence ID" value="NZ_AP022527.1"/>
</dbReference>
<keyword evidence="5" id="KW-0574">Periplasm</keyword>
<dbReference type="Proteomes" id="UP000376235">
    <property type="component" value="Unassembled WGS sequence"/>
</dbReference>
<dbReference type="InterPro" id="IPR016148">
    <property type="entry name" value="Pili_assmbl_chaperone_C"/>
</dbReference>
<keyword evidence="6" id="KW-0143">Chaperone</keyword>
<comment type="subcellular location">
    <subcellularLocation>
        <location evidence="1">Periplasm</location>
    </subcellularLocation>
</comment>
<dbReference type="EMBL" id="CAAHCC010000005">
    <property type="protein sequence ID" value="VGK94302.1"/>
    <property type="molecule type" value="Genomic_DNA"/>
</dbReference>
<dbReference type="GO" id="GO:0030288">
    <property type="term" value="C:outer membrane-bounded periplasmic space"/>
    <property type="evidence" value="ECO:0007669"/>
    <property type="project" value="InterPro"/>
</dbReference>
<dbReference type="InterPro" id="IPR008962">
    <property type="entry name" value="PapD-like_sf"/>
</dbReference>
<dbReference type="InterPro" id="IPR016147">
    <property type="entry name" value="Pili_assmbl_chaperone_N"/>
</dbReference>
<evidence type="ECO:0000313" key="9">
    <source>
        <dbReference type="Proteomes" id="UP000376235"/>
    </source>
</evidence>
<keyword evidence="7" id="KW-0393">Immunoglobulin domain</keyword>
<dbReference type="AlphaFoldDB" id="A0A372CXH2"/>
<keyword evidence="3" id="KW-1029">Fimbrium biogenesis</keyword>
<accession>A0A372CXH2</accession>
<dbReference type="SUPFAM" id="SSF49354">
    <property type="entry name" value="PapD-like"/>
    <property type="match status" value="1"/>
</dbReference>
<dbReference type="PANTHER" id="PTHR30251">
    <property type="entry name" value="PILUS ASSEMBLY CHAPERONE"/>
    <property type="match status" value="1"/>
</dbReference>
<dbReference type="PROSITE" id="PS51257">
    <property type="entry name" value="PROKAR_LIPOPROTEIN"/>
    <property type="match status" value="1"/>
</dbReference>
<dbReference type="InterPro" id="IPR050643">
    <property type="entry name" value="Periplasmic_pilus_chap"/>
</dbReference>